<dbReference type="EMBL" id="JACXIY010000019">
    <property type="protein sequence ID" value="MBD2870238.1"/>
    <property type="molecule type" value="Genomic_DNA"/>
</dbReference>
<sequence length="134" mass="15229">MLYADDERILVSAPNRAGENFIRTLRAKQLPFAALVSSSRQQKSMESLGVKPIIYVDTTKHDSWIIPDYPIGKVFIFEDSLPLCCRYIQICRGWTSKAMYVISHRGNPRMVYRGLGANHVVFANSEDVSYLIEA</sequence>
<proteinExistence type="predicted"/>
<organism evidence="1 2">
    <name type="scientific">Paenibacillus arenilitoris</name>
    <dbReference type="NCBI Taxonomy" id="2772299"/>
    <lineage>
        <taxon>Bacteria</taxon>
        <taxon>Bacillati</taxon>
        <taxon>Bacillota</taxon>
        <taxon>Bacilli</taxon>
        <taxon>Bacillales</taxon>
        <taxon>Paenibacillaceae</taxon>
        <taxon>Paenibacillus</taxon>
    </lineage>
</organism>
<comment type="caution">
    <text evidence="1">The sequence shown here is derived from an EMBL/GenBank/DDBJ whole genome shotgun (WGS) entry which is preliminary data.</text>
</comment>
<accession>A0A927CLE6</accession>
<reference evidence="1" key="1">
    <citation type="submission" date="2020-09" db="EMBL/GenBank/DDBJ databases">
        <title>A novel bacterium of genus Paenibacillus, isolated from South China Sea.</title>
        <authorList>
            <person name="Huang H."/>
            <person name="Mo K."/>
            <person name="Hu Y."/>
        </authorList>
    </citation>
    <scope>NUCLEOTIDE SEQUENCE</scope>
    <source>
        <strain evidence="1">IB182493</strain>
    </source>
</reference>
<gene>
    <name evidence="1" type="ORF">IDH41_16785</name>
</gene>
<protein>
    <submittedName>
        <fullName evidence="1">Uncharacterized protein</fullName>
    </submittedName>
</protein>
<keyword evidence="2" id="KW-1185">Reference proteome</keyword>
<name>A0A927CLE6_9BACL</name>
<dbReference type="RefSeq" id="WP_190863009.1">
    <property type="nucleotide sequence ID" value="NZ_JACXIY010000019.1"/>
</dbReference>
<dbReference type="Proteomes" id="UP000632125">
    <property type="component" value="Unassembled WGS sequence"/>
</dbReference>
<dbReference type="AlphaFoldDB" id="A0A927CLE6"/>
<evidence type="ECO:0000313" key="2">
    <source>
        <dbReference type="Proteomes" id="UP000632125"/>
    </source>
</evidence>
<evidence type="ECO:0000313" key="1">
    <source>
        <dbReference type="EMBL" id="MBD2870238.1"/>
    </source>
</evidence>